<dbReference type="Pfam" id="PF00583">
    <property type="entry name" value="Acetyltransf_1"/>
    <property type="match status" value="1"/>
</dbReference>
<dbReference type="InterPro" id="IPR000182">
    <property type="entry name" value="GNAT_dom"/>
</dbReference>
<dbReference type="PROSITE" id="PS51186">
    <property type="entry name" value="GNAT"/>
    <property type="match status" value="1"/>
</dbReference>
<dbReference type="Proteomes" id="UP001058533">
    <property type="component" value="Chromosome"/>
</dbReference>
<organism evidence="2 3">
    <name type="scientific">Sphingomonas qomolangmaensis</name>
    <dbReference type="NCBI Taxonomy" id="2918765"/>
    <lineage>
        <taxon>Bacteria</taxon>
        <taxon>Pseudomonadati</taxon>
        <taxon>Pseudomonadota</taxon>
        <taxon>Alphaproteobacteria</taxon>
        <taxon>Sphingomonadales</taxon>
        <taxon>Sphingomonadaceae</taxon>
        <taxon>Sphingomonas</taxon>
    </lineage>
</organism>
<dbReference type="InterPro" id="IPR016181">
    <property type="entry name" value="Acyl_CoA_acyltransferase"/>
</dbReference>
<evidence type="ECO:0000313" key="2">
    <source>
        <dbReference type="EMBL" id="UUL81343.1"/>
    </source>
</evidence>
<dbReference type="EMBL" id="CP101740">
    <property type="protein sequence ID" value="UUL81343.1"/>
    <property type="molecule type" value="Genomic_DNA"/>
</dbReference>
<gene>
    <name evidence="2" type="ORF">NMP03_08910</name>
</gene>
<protein>
    <submittedName>
        <fullName evidence="2">GNAT family N-acetyltransferase</fullName>
    </submittedName>
</protein>
<name>A0ABY5L322_9SPHN</name>
<proteinExistence type="predicted"/>
<evidence type="ECO:0000259" key="1">
    <source>
        <dbReference type="PROSITE" id="PS51186"/>
    </source>
</evidence>
<sequence length="141" mass="15412">MTLASIEVSDAPSDGERAAILAVLNAYNDQAGPPIEQRLVAVTVRDDAGAIVGGLWGRIAYRWLFVQYLALPPMMRGQGVGSRLMRAAEDEALGSGCVGVWLDTFSFQAQGFYERLGYAPFARIDDYPPGESRIFLRKRLG</sequence>
<dbReference type="SUPFAM" id="SSF55729">
    <property type="entry name" value="Acyl-CoA N-acyltransferases (Nat)"/>
    <property type="match status" value="1"/>
</dbReference>
<evidence type="ECO:0000313" key="3">
    <source>
        <dbReference type="Proteomes" id="UP001058533"/>
    </source>
</evidence>
<dbReference type="Gene3D" id="3.40.630.30">
    <property type="match status" value="1"/>
</dbReference>
<keyword evidence="3" id="KW-1185">Reference proteome</keyword>
<feature type="domain" description="N-acetyltransferase" evidence="1">
    <location>
        <begin position="6"/>
        <end position="141"/>
    </location>
</feature>
<dbReference type="RefSeq" id="WP_256505008.1">
    <property type="nucleotide sequence ID" value="NZ_CP101740.1"/>
</dbReference>
<accession>A0ABY5L322</accession>
<reference evidence="2" key="1">
    <citation type="submission" date="2022-07" db="EMBL/GenBank/DDBJ databases">
        <title>Sphingomonas sp. nov., a novel bacterium isolated from the north slope of the Mount Everest.</title>
        <authorList>
            <person name="Cui X."/>
            <person name="Liu Y."/>
        </authorList>
    </citation>
    <scope>NUCLEOTIDE SEQUENCE</scope>
    <source>
        <strain evidence="2">S5-59</strain>
    </source>
</reference>
<dbReference type="CDD" id="cd04301">
    <property type="entry name" value="NAT_SF"/>
    <property type="match status" value="1"/>
</dbReference>